<evidence type="ECO:0000259" key="2">
    <source>
        <dbReference type="Pfam" id="PF15296"/>
    </source>
</evidence>
<evidence type="ECO:0000256" key="1">
    <source>
        <dbReference type="SAM" id="MobiDB-lite"/>
    </source>
</evidence>
<feature type="region of interest" description="Disordered" evidence="1">
    <location>
        <begin position="255"/>
        <end position="290"/>
    </location>
</feature>
<dbReference type="RefSeq" id="XP_013789780.2">
    <property type="nucleotide sequence ID" value="XM_013934326.2"/>
</dbReference>
<evidence type="ECO:0000313" key="4">
    <source>
        <dbReference type="RefSeq" id="XP_013789780.2"/>
    </source>
</evidence>
<evidence type="ECO:0000313" key="3">
    <source>
        <dbReference type="Proteomes" id="UP000694941"/>
    </source>
</evidence>
<protein>
    <submittedName>
        <fullName evidence="4">Codanin-1-like</fullName>
    </submittedName>
</protein>
<dbReference type="Pfam" id="PF15296">
    <property type="entry name" value="Codanin-1_C"/>
    <property type="match status" value="1"/>
</dbReference>
<keyword evidence="3" id="KW-1185">Reference proteome</keyword>
<name>A0ABM1BW19_LIMPO</name>
<organism evidence="3 4">
    <name type="scientific">Limulus polyphemus</name>
    <name type="common">Atlantic horseshoe crab</name>
    <dbReference type="NCBI Taxonomy" id="6850"/>
    <lineage>
        <taxon>Eukaryota</taxon>
        <taxon>Metazoa</taxon>
        <taxon>Ecdysozoa</taxon>
        <taxon>Arthropoda</taxon>
        <taxon>Chelicerata</taxon>
        <taxon>Merostomata</taxon>
        <taxon>Xiphosura</taxon>
        <taxon>Limulidae</taxon>
        <taxon>Limulus</taxon>
    </lineage>
</organism>
<proteinExistence type="predicted"/>
<dbReference type="PANTHER" id="PTHR28678">
    <property type="entry name" value="CODANIN-1"/>
    <property type="match status" value="1"/>
</dbReference>
<reference evidence="4" key="1">
    <citation type="submission" date="2025-08" db="UniProtKB">
        <authorList>
            <consortium name="RefSeq"/>
        </authorList>
    </citation>
    <scope>IDENTIFICATION</scope>
    <source>
        <tissue evidence="4">Muscle</tissue>
    </source>
</reference>
<gene>
    <name evidence="4" type="primary">LOC106473644</name>
</gene>
<feature type="compositionally biased region" description="Basic and acidic residues" evidence="1">
    <location>
        <begin position="271"/>
        <end position="284"/>
    </location>
</feature>
<feature type="domain" description="Codanin-1 C-terminal" evidence="2">
    <location>
        <begin position="901"/>
        <end position="1011"/>
    </location>
</feature>
<dbReference type="GeneID" id="106473644"/>
<dbReference type="PANTHER" id="PTHR28678:SF1">
    <property type="entry name" value="CODANIN-1"/>
    <property type="match status" value="1"/>
</dbReference>
<dbReference type="InterPro" id="IPR028171">
    <property type="entry name" value="Codanin-1_C"/>
</dbReference>
<accession>A0ABM1BW19</accession>
<dbReference type="InterPro" id="IPR040031">
    <property type="entry name" value="Codanin-1"/>
</dbReference>
<sequence>MLFQKVITPSEVLTWLLDRDFKDDCFLNNLQDLRGLRLEFLPFFLNYIREECLWITQSTSRAGQTPIKTVQKSEFSREQTHCVKENKYSKVMVCNSKPKGDIKQIVNSTKIKQHSNKKGHLKSHRELKFSPGITCAKPTTTTIVNCYSTAVTGLCNLSINENNSNNVTSAVNEQKTQSSQICKEHAVVTKYDTGLSQESCKNTRKMHLRSFSDTNDFPHQDFSFSKDSKSMHLLQNFNNSSNVGFEEPLHHYVSAKSQHNVSGHHGRRGGRNRERNSNIPKAEKNPPPNVNDMEAFPPMGTHSAIKNTPRRITAIQLTNRSSTPVTGFASPFSINSSSVIQTPSSVFSDTPLKDEQELGFEKERQLLRKVRNQCSINHTDSWLNLDQNNQGLVKGELKFLLSNSTKSVSPQQEFLTPQLDMVTHREEILVMVQLYSGCLHENLLPNVTVELHFLFQLLAARLKQSCNGQSEVMHKEDLFGTVHNCVFFAVNILENQIPLLRLLDRATLKLLADNPNVQNFSSKLLDKLHHLYEEVSPSIKPRVSSIQGVSFQAETDNRKNFPSDRSFHVFRKQRDLFYELLRDWEVHHLTPGWTEHEKFQLRVHQIVNLNPNPANYAHLARLIHSQLLTTCFGDVDWKEEDSTEDLLASLKRAFPKKFEKLQERFTAPSQVGGPCPNPSFPDAQGFFHDFLVAAASAPLNQHLLDQLASKIYEVNRLEIIPTDSETGVDLEIREQFFTALHTLRLLGKFMGFITFFPYRTLDCLPGDLLVSQQSMRNKASPQINLFTVVEEAYLKRRLVLTVPWIVEFLSMMDPVAPKLDSYKSTISLLFCIYRGVVPGQMSITFRNHLFLRLMIGWLFDTPNFPQSQFFIEVLDVHRQNWISKLGLISSENISNVDEELDSFDLVDHQIIYSCCPYLSELKVLLGTFLAGVRSKTAEVRKITPISANTRSSSVTEKQLQYQLEENFFHIHSASMKKTVEFVGDRIASKAIKSIKKNIIPNERTSVLEKLRSYNLPADTPDKSKSLTYKNSQLDELAKQFCEETQSKAIQMCQKYCAEEAGKAIQVLLSEDTLELVLVMAQKISTRIAVDKVMQWVKVNITYTYTRSDLKAEHDKLLKSQLSEYTSSNLDEDSSHHCKELLDFFSSPVDVINQIKDAVKRLLVGNGCGNSDTEVLKLIKAVRLTLLKWKDLVSSAKKAIIVLTVDWAVTLITHAPEMCTEEVLDMFVQFWMEVPECTAITNLVCSRNLKLLCDSKEPRKSWKGLEILLLKLLISGKITGTQLEENCLKVMKLEWPEIILSYFAPCLRQVVESYRKHKGPELEATYFELMEWLAWVCDPLETL</sequence>
<dbReference type="Proteomes" id="UP000694941">
    <property type="component" value="Unplaced"/>
</dbReference>